<dbReference type="CDD" id="cd14003">
    <property type="entry name" value="STKc_AMPK-like"/>
    <property type="match status" value="1"/>
</dbReference>
<accession>A0A5S6QCA2</accession>
<evidence type="ECO:0000256" key="9">
    <source>
        <dbReference type="ARBA" id="ARBA00048679"/>
    </source>
</evidence>
<dbReference type="FunFam" id="3.30.200.20:FF:000003">
    <property type="entry name" value="Non-specific serine/threonine protein kinase"/>
    <property type="match status" value="1"/>
</dbReference>
<dbReference type="InterPro" id="IPR000719">
    <property type="entry name" value="Prot_kinase_dom"/>
</dbReference>
<sequence>MHVDSGERMRLTAGQVDKINQTGVTSVLYLAVLPICQKFFAEAKQNGSAARHLSVVTVESATSKRKEADLPERFTPTLQLYQKVLDQLNLDGSRLHQVDRAGGRIGLYQIGEQIGSGRYSKVKKSVHILTKEEVAIKIIDRDQLKYGDGEKVTLQEIRCLEKMSHPNVVRLFEVIETLPRTYLVLELVAGGDLLKYVKRKGKLEEEEARSIYAQLLSVVIYLHSKFIAHRDIKPENVLRSDRGVIKLCDFGFSVQLTTSNVLVTNLCGSMPYAAPELFHDSSALPLPFDPFKTDLWSLGVLLLFMITANQPFEAETTGKMKQLIQTVSIKLPAFISNECKDMISRILRLNPKHRLPAQQQLNHPWLLRSKESSYLKARQCFQEKSGQLTDDQVTPGSVYTAAEGIRRQLSFRMKETEHDKSADFNTLDAERNFITHGSRCSSLSRICLIS</sequence>
<dbReference type="FunFam" id="1.10.510.10:FF:000571">
    <property type="entry name" value="Maternal embryonic leucine zipper kinase"/>
    <property type="match status" value="1"/>
</dbReference>
<proteinExistence type="predicted"/>
<comment type="catalytic activity">
    <reaction evidence="8">
        <text>L-threonyl-[protein] + ATP = O-phospho-L-threonyl-[protein] + ADP + H(+)</text>
        <dbReference type="Rhea" id="RHEA:46608"/>
        <dbReference type="Rhea" id="RHEA-COMP:11060"/>
        <dbReference type="Rhea" id="RHEA-COMP:11605"/>
        <dbReference type="ChEBI" id="CHEBI:15378"/>
        <dbReference type="ChEBI" id="CHEBI:30013"/>
        <dbReference type="ChEBI" id="CHEBI:30616"/>
        <dbReference type="ChEBI" id="CHEBI:61977"/>
        <dbReference type="ChEBI" id="CHEBI:456216"/>
        <dbReference type="EC" id="2.7.11.1"/>
    </reaction>
</comment>
<keyword evidence="4" id="KW-0808">Transferase</keyword>
<evidence type="ECO:0000256" key="6">
    <source>
        <dbReference type="ARBA" id="ARBA00022777"/>
    </source>
</evidence>
<dbReference type="InterPro" id="IPR011009">
    <property type="entry name" value="Kinase-like_dom_sf"/>
</dbReference>
<comment type="catalytic activity">
    <reaction evidence="9">
        <text>L-seryl-[protein] + ATP = O-phospho-L-seryl-[protein] + ADP + H(+)</text>
        <dbReference type="Rhea" id="RHEA:17989"/>
        <dbReference type="Rhea" id="RHEA-COMP:9863"/>
        <dbReference type="Rhea" id="RHEA-COMP:11604"/>
        <dbReference type="ChEBI" id="CHEBI:15378"/>
        <dbReference type="ChEBI" id="CHEBI:29999"/>
        <dbReference type="ChEBI" id="CHEBI:30616"/>
        <dbReference type="ChEBI" id="CHEBI:83421"/>
        <dbReference type="ChEBI" id="CHEBI:456216"/>
        <dbReference type="EC" id="2.7.11.1"/>
    </reaction>
</comment>
<dbReference type="PROSITE" id="PS00107">
    <property type="entry name" value="PROTEIN_KINASE_ATP"/>
    <property type="match status" value="1"/>
</dbReference>
<dbReference type="GO" id="GO:0005737">
    <property type="term" value="C:cytoplasm"/>
    <property type="evidence" value="ECO:0007669"/>
    <property type="project" value="TreeGrafter"/>
</dbReference>
<dbReference type="Pfam" id="PF00069">
    <property type="entry name" value="Pkinase"/>
    <property type="match status" value="1"/>
</dbReference>
<dbReference type="GO" id="GO:0050321">
    <property type="term" value="F:tau-protein kinase activity"/>
    <property type="evidence" value="ECO:0007669"/>
    <property type="project" value="TreeGrafter"/>
</dbReference>
<name>A0A5S6QCA2_TRIMR</name>
<dbReference type="SMART" id="SM00220">
    <property type="entry name" value="S_TKc"/>
    <property type="match status" value="1"/>
</dbReference>
<dbReference type="PANTHER" id="PTHR24346:SF49">
    <property type="entry name" value="NIM1 SERINE_THREONINE PROTEIN KINASE"/>
    <property type="match status" value="1"/>
</dbReference>
<evidence type="ECO:0000256" key="3">
    <source>
        <dbReference type="ARBA" id="ARBA00022527"/>
    </source>
</evidence>
<dbReference type="EC" id="2.7.11.1" evidence="2"/>
<evidence type="ECO:0000256" key="4">
    <source>
        <dbReference type="ARBA" id="ARBA00022679"/>
    </source>
</evidence>
<dbReference type="GO" id="GO:0000226">
    <property type="term" value="P:microtubule cytoskeleton organization"/>
    <property type="evidence" value="ECO:0007669"/>
    <property type="project" value="TreeGrafter"/>
</dbReference>
<evidence type="ECO:0000256" key="1">
    <source>
        <dbReference type="ARBA" id="ARBA00001946"/>
    </source>
</evidence>
<keyword evidence="3" id="KW-0723">Serine/threonine-protein kinase</keyword>
<dbReference type="GO" id="GO:0035556">
    <property type="term" value="P:intracellular signal transduction"/>
    <property type="evidence" value="ECO:0007669"/>
    <property type="project" value="TreeGrafter"/>
</dbReference>
<evidence type="ECO:0000256" key="10">
    <source>
        <dbReference type="PROSITE-ProRule" id="PRU10141"/>
    </source>
</evidence>
<keyword evidence="7 10" id="KW-0067">ATP-binding</keyword>
<comment type="cofactor">
    <cofactor evidence="1">
        <name>Mg(2+)</name>
        <dbReference type="ChEBI" id="CHEBI:18420"/>
    </cofactor>
</comment>
<dbReference type="PANTHER" id="PTHR24346">
    <property type="entry name" value="MAP/MICROTUBULE AFFINITY-REGULATING KINASE"/>
    <property type="match status" value="1"/>
</dbReference>
<keyword evidence="12" id="KW-1185">Reference proteome</keyword>
<dbReference type="STRING" id="70415.A0A5S6QCA2"/>
<evidence type="ECO:0000313" key="13">
    <source>
        <dbReference type="WBParaSite" id="TMUE_1000004966.1"/>
    </source>
</evidence>
<feature type="domain" description="Protein kinase" evidence="11">
    <location>
        <begin position="108"/>
        <end position="366"/>
    </location>
</feature>
<reference evidence="13" key="1">
    <citation type="submission" date="2019-12" db="UniProtKB">
        <authorList>
            <consortium name="WormBaseParasite"/>
        </authorList>
    </citation>
    <scope>IDENTIFICATION</scope>
</reference>
<evidence type="ECO:0000256" key="8">
    <source>
        <dbReference type="ARBA" id="ARBA00047899"/>
    </source>
</evidence>
<dbReference type="AlphaFoldDB" id="A0A5S6QCA2"/>
<dbReference type="SUPFAM" id="SSF56112">
    <property type="entry name" value="Protein kinase-like (PK-like)"/>
    <property type="match status" value="1"/>
</dbReference>
<feature type="binding site" evidence="10">
    <location>
        <position position="137"/>
    </location>
    <ligand>
        <name>ATP</name>
        <dbReference type="ChEBI" id="CHEBI:30616"/>
    </ligand>
</feature>
<evidence type="ECO:0000256" key="7">
    <source>
        <dbReference type="ARBA" id="ARBA00022840"/>
    </source>
</evidence>
<evidence type="ECO:0000313" key="12">
    <source>
        <dbReference type="Proteomes" id="UP000046395"/>
    </source>
</evidence>
<dbReference type="InterPro" id="IPR017441">
    <property type="entry name" value="Protein_kinase_ATP_BS"/>
</dbReference>
<dbReference type="Gene3D" id="1.10.510.10">
    <property type="entry name" value="Transferase(Phosphotransferase) domain 1"/>
    <property type="match status" value="1"/>
</dbReference>
<dbReference type="Proteomes" id="UP000046395">
    <property type="component" value="Unassembled WGS sequence"/>
</dbReference>
<organism evidence="12 13">
    <name type="scientific">Trichuris muris</name>
    <name type="common">Mouse whipworm</name>
    <dbReference type="NCBI Taxonomy" id="70415"/>
    <lineage>
        <taxon>Eukaryota</taxon>
        <taxon>Metazoa</taxon>
        <taxon>Ecdysozoa</taxon>
        <taxon>Nematoda</taxon>
        <taxon>Enoplea</taxon>
        <taxon>Dorylaimia</taxon>
        <taxon>Trichinellida</taxon>
        <taxon>Trichuridae</taxon>
        <taxon>Trichuris</taxon>
    </lineage>
</organism>
<evidence type="ECO:0000256" key="5">
    <source>
        <dbReference type="ARBA" id="ARBA00022741"/>
    </source>
</evidence>
<evidence type="ECO:0000256" key="2">
    <source>
        <dbReference type="ARBA" id="ARBA00012513"/>
    </source>
</evidence>
<protein>
    <recommendedName>
        <fullName evidence="2">non-specific serine/threonine protein kinase</fullName>
        <ecNumber evidence="2">2.7.11.1</ecNumber>
    </recommendedName>
</protein>
<keyword evidence="6" id="KW-0418">Kinase</keyword>
<dbReference type="PROSITE" id="PS50011">
    <property type="entry name" value="PROTEIN_KINASE_DOM"/>
    <property type="match status" value="1"/>
</dbReference>
<dbReference type="WBParaSite" id="TMUE_1000004966.1">
    <property type="protein sequence ID" value="TMUE_1000004966.1"/>
    <property type="gene ID" value="WBGene00292746"/>
</dbReference>
<evidence type="ECO:0000259" key="11">
    <source>
        <dbReference type="PROSITE" id="PS50011"/>
    </source>
</evidence>
<keyword evidence="5 10" id="KW-0547">Nucleotide-binding</keyword>
<dbReference type="GO" id="GO:0005524">
    <property type="term" value="F:ATP binding"/>
    <property type="evidence" value="ECO:0007669"/>
    <property type="project" value="UniProtKB-UniRule"/>
</dbReference>